<feature type="transmembrane region" description="Helical" evidence="1">
    <location>
        <begin position="163"/>
        <end position="188"/>
    </location>
</feature>
<feature type="transmembrane region" description="Helical" evidence="1">
    <location>
        <begin position="122"/>
        <end position="142"/>
    </location>
</feature>
<dbReference type="HOGENOM" id="CLU_831992_0_0_1"/>
<dbReference type="PANTHER" id="PTHR40465">
    <property type="entry name" value="CHROMOSOME 1, WHOLE GENOME SHOTGUN SEQUENCE"/>
    <property type="match status" value="1"/>
</dbReference>
<evidence type="ECO:0000259" key="2">
    <source>
        <dbReference type="Pfam" id="PF20152"/>
    </source>
</evidence>
<feature type="transmembrane region" description="Helical" evidence="1">
    <location>
        <begin position="27"/>
        <end position="49"/>
    </location>
</feature>
<keyword evidence="1" id="KW-1133">Transmembrane helix</keyword>
<organism evidence="3 4">
    <name type="scientific">Serendipita vermifera MAFF 305830</name>
    <dbReference type="NCBI Taxonomy" id="933852"/>
    <lineage>
        <taxon>Eukaryota</taxon>
        <taxon>Fungi</taxon>
        <taxon>Dikarya</taxon>
        <taxon>Basidiomycota</taxon>
        <taxon>Agaricomycotina</taxon>
        <taxon>Agaricomycetes</taxon>
        <taxon>Sebacinales</taxon>
        <taxon>Serendipitaceae</taxon>
        <taxon>Serendipita</taxon>
    </lineage>
</organism>
<dbReference type="AlphaFoldDB" id="A0A0C2WVL1"/>
<evidence type="ECO:0000313" key="3">
    <source>
        <dbReference type="EMBL" id="KIM21432.1"/>
    </source>
</evidence>
<dbReference type="OrthoDB" id="2562493at2759"/>
<sequence length="302" mass="33157">MVYTLEIMQLTSYIKHFWRRDKLSIKILVVLCFLIDTVCTIAVCAWSMLWWPCSVFVVSTTAVATLVQSFLIYRYFILSSQHIITFILGIFTLAAFTGGISLTSVLITFSTYEDRAKLVMTSILWLGSTAAADLLIMVSLVFTLVRTVSGAPIRSTKAIIHRLILVVIQSGTITTVLALLTLSVFVAFPQTNNSGYFSLSIGRVYTLTMLFTLNLRREMWNRCHACEVNTLGGGTMSAAAAHRSEVANKSLRVGLGQVEHHGLGSIQFPPSSQLRFDKKEAASTVNSDGLRGCHASDSLGAV</sequence>
<dbReference type="InterPro" id="IPR045339">
    <property type="entry name" value="DUF6534"/>
</dbReference>
<keyword evidence="1" id="KW-0472">Membrane</keyword>
<reference evidence="3 4" key="1">
    <citation type="submission" date="2014-04" db="EMBL/GenBank/DDBJ databases">
        <authorList>
            <consortium name="DOE Joint Genome Institute"/>
            <person name="Kuo A."/>
            <person name="Zuccaro A."/>
            <person name="Kohler A."/>
            <person name="Nagy L.G."/>
            <person name="Floudas D."/>
            <person name="Copeland A."/>
            <person name="Barry K.W."/>
            <person name="Cichocki N."/>
            <person name="Veneault-Fourrey C."/>
            <person name="LaButti K."/>
            <person name="Lindquist E.A."/>
            <person name="Lipzen A."/>
            <person name="Lundell T."/>
            <person name="Morin E."/>
            <person name="Murat C."/>
            <person name="Sun H."/>
            <person name="Tunlid A."/>
            <person name="Henrissat B."/>
            <person name="Grigoriev I.V."/>
            <person name="Hibbett D.S."/>
            <person name="Martin F."/>
            <person name="Nordberg H.P."/>
            <person name="Cantor M.N."/>
            <person name="Hua S.X."/>
        </authorList>
    </citation>
    <scope>NUCLEOTIDE SEQUENCE [LARGE SCALE GENOMIC DNA]</scope>
    <source>
        <strain evidence="3 4">MAFF 305830</strain>
    </source>
</reference>
<keyword evidence="4" id="KW-1185">Reference proteome</keyword>
<reference evidence="4" key="2">
    <citation type="submission" date="2015-01" db="EMBL/GenBank/DDBJ databases">
        <title>Evolutionary Origins and Diversification of the Mycorrhizal Mutualists.</title>
        <authorList>
            <consortium name="DOE Joint Genome Institute"/>
            <consortium name="Mycorrhizal Genomics Consortium"/>
            <person name="Kohler A."/>
            <person name="Kuo A."/>
            <person name="Nagy L.G."/>
            <person name="Floudas D."/>
            <person name="Copeland A."/>
            <person name="Barry K.W."/>
            <person name="Cichocki N."/>
            <person name="Veneault-Fourrey C."/>
            <person name="LaButti K."/>
            <person name="Lindquist E.A."/>
            <person name="Lipzen A."/>
            <person name="Lundell T."/>
            <person name="Morin E."/>
            <person name="Murat C."/>
            <person name="Riley R."/>
            <person name="Ohm R."/>
            <person name="Sun H."/>
            <person name="Tunlid A."/>
            <person name="Henrissat B."/>
            <person name="Grigoriev I.V."/>
            <person name="Hibbett D.S."/>
            <person name="Martin F."/>
        </authorList>
    </citation>
    <scope>NUCLEOTIDE SEQUENCE [LARGE SCALE GENOMIC DNA]</scope>
    <source>
        <strain evidence="4">MAFF 305830</strain>
    </source>
</reference>
<dbReference type="STRING" id="933852.A0A0C2WVL1"/>
<keyword evidence="1" id="KW-0812">Transmembrane</keyword>
<name>A0A0C2WVL1_SERVB</name>
<gene>
    <name evidence="3" type="ORF">M408DRAFT_333449</name>
</gene>
<evidence type="ECO:0000313" key="4">
    <source>
        <dbReference type="Proteomes" id="UP000054097"/>
    </source>
</evidence>
<feature type="domain" description="DUF6534" evidence="2">
    <location>
        <begin position="129"/>
        <end position="217"/>
    </location>
</feature>
<protein>
    <recommendedName>
        <fullName evidence="2">DUF6534 domain-containing protein</fullName>
    </recommendedName>
</protein>
<feature type="transmembrane region" description="Helical" evidence="1">
    <location>
        <begin position="194"/>
        <end position="213"/>
    </location>
</feature>
<evidence type="ECO:0000256" key="1">
    <source>
        <dbReference type="SAM" id="Phobius"/>
    </source>
</evidence>
<dbReference type="Proteomes" id="UP000054097">
    <property type="component" value="Unassembled WGS sequence"/>
</dbReference>
<dbReference type="Pfam" id="PF20152">
    <property type="entry name" value="DUF6534"/>
    <property type="match status" value="1"/>
</dbReference>
<dbReference type="PANTHER" id="PTHR40465:SF1">
    <property type="entry name" value="DUF6534 DOMAIN-CONTAINING PROTEIN"/>
    <property type="match status" value="1"/>
</dbReference>
<dbReference type="EMBL" id="KN824383">
    <property type="protein sequence ID" value="KIM21432.1"/>
    <property type="molecule type" value="Genomic_DNA"/>
</dbReference>
<feature type="transmembrane region" description="Helical" evidence="1">
    <location>
        <begin position="55"/>
        <end position="76"/>
    </location>
</feature>
<accession>A0A0C2WVL1</accession>
<proteinExistence type="predicted"/>
<feature type="transmembrane region" description="Helical" evidence="1">
    <location>
        <begin position="83"/>
        <end position="110"/>
    </location>
</feature>